<reference evidence="21 22" key="1">
    <citation type="submission" date="2018-11" db="EMBL/GenBank/DDBJ databases">
        <title>Genomic Encyclopedia of Type Strains, Phase IV (KMG-IV): sequencing the most valuable type-strain genomes for metagenomic binning, comparative biology and taxonomic classification.</title>
        <authorList>
            <person name="Goeker M."/>
        </authorList>
    </citation>
    <scope>NUCLEOTIDE SEQUENCE [LARGE SCALE GENOMIC DNA]</scope>
    <source>
        <strain evidence="21 22">DSM 100275</strain>
    </source>
</reference>
<dbReference type="GO" id="GO:0005829">
    <property type="term" value="C:cytosol"/>
    <property type="evidence" value="ECO:0007669"/>
    <property type="project" value="TreeGrafter"/>
</dbReference>
<name>A0A3N1Y791_9GAMM</name>
<evidence type="ECO:0000256" key="18">
    <source>
        <dbReference type="ARBA" id="ARBA00080135"/>
    </source>
</evidence>
<comment type="pathway">
    <text evidence="4">Amino-acid biosynthesis; L-valine biosynthesis; L-valine from pyruvate: step 4/4.</text>
</comment>
<dbReference type="PROSITE" id="PS00770">
    <property type="entry name" value="AA_TRANSFER_CLASS_4"/>
    <property type="match status" value="1"/>
</dbReference>
<evidence type="ECO:0000256" key="10">
    <source>
        <dbReference type="ARBA" id="ARBA00035633"/>
    </source>
</evidence>
<evidence type="ECO:0000256" key="4">
    <source>
        <dbReference type="ARBA" id="ARBA00004931"/>
    </source>
</evidence>
<dbReference type="InterPro" id="IPR043131">
    <property type="entry name" value="BCAT-like_N"/>
</dbReference>
<comment type="cofactor">
    <cofactor evidence="1 20">
        <name>pyridoxal 5'-phosphate</name>
        <dbReference type="ChEBI" id="CHEBI:597326"/>
    </cofactor>
</comment>
<evidence type="ECO:0000256" key="20">
    <source>
        <dbReference type="RuleBase" id="RU004516"/>
    </source>
</evidence>
<comment type="pathway">
    <text evidence="10">Cofactor biosynthesis; tetrahydrofolate biosynthesis; 4-aminobenzoate from chorismate: step 2/2.</text>
</comment>
<dbReference type="InterPro" id="IPR036038">
    <property type="entry name" value="Aminotransferase-like"/>
</dbReference>
<dbReference type="EMBL" id="RJVI01000001">
    <property type="protein sequence ID" value="ROR34683.1"/>
    <property type="molecule type" value="Genomic_DNA"/>
</dbReference>
<sequence length="294" mass="32004">MVPVTEPPPGRCWLDGRWLPLAQARVSVLDRGFLFGDGVYEVIPVYGGRPLRLEQHLDRLEASLGHIRLANPLPRARWRELLAEAVHEGGGGDLALYLQVTRGPAPRRDHAFPAEPRPTVLVLPSPLADAGALRARGAVVVTLPDIRWRWCHVKAITLLANVLARQQAAELGADEALLVRDGLVSEGSASNVFVVADGVVRTPPKGEHMLPGITRDLVLELLREAGLPCREEPLPAARLAGAEEIWISSSTRELLPVVRLDGRPVGDGRPGPLFARAWALYDAYREAVRRGEAG</sequence>
<keyword evidence="22" id="KW-1185">Reference proteome</keyword>
<dbReference type="PANTHER" id="PTHR42743">
    <property type="entry name" value="AMINO-ACID AMINOTRANSFERASE"/>
    <property type="match status" value="1"/>
</dbReference>
<comment type="pathway">
    <text evidence="5">Amino-acid biosynthesis; L-leucine biosynthesis; L-leucine from 3-methyl-2-oxobutanoate: step 4/4.</text>
</comment>
<evidence type="ECO:0000256" key="6">
    <source>
        <dbReference type="ARBA" id="ARBA00009320"/>
    </source>
</evidence>
<dbReference type="GO" id="GO:0046656">
    <property type="term" value="P:folic acid biosynthetic process"/>
    <property type="evidence" value="ECO:0007669"/>
    <property type="project" value="UniProtKB-KW"/>
</dbReference>
<dbReference type="Gene3D" id="3.20.10.10">
    <property type="entry name" value="D-amino Acid Aminotransferase, subunit A, domain 2"/>
    <property type="match status" value="1"/>
</dbReference>
<dbReference type="PANTHER" id="PTHR42743:SF11">
    <property type="entry name" value="AMINODEOXYCHORISMATE LYASE"/>
    <property type="match status" value="1"/>
</dbReference>
<comment type="catalytic activity">
    <reaction evidence="12">
        <text>L-valine + 2-oxoglutarate = 3-methyl-2-oxobutanoate + L-glutamate</text>
        <dbReference type="Rhea" id="RHEA:24813"/>
        <dbReference type="ChEBI" id="CHEBI:11851"/>
        <dbReference type="ChEBI" id="CHEBI:16810"/>
        <dbReference type="ChEBI" id="CHEBI:29985"/>
        <dbReference type="ChEBI" id="CHEBI:57762"/>
        <dbReference type="EC" id="2.6.1.42"/>
    </reaction>
</comment>
<evidence type="ECO:0000256" key="16">
    <source>
        <dbReference type="ARBA" id="ARBA00054027"/>
    </source>
</evidence>
<evidence type="ECO:0000256" key="5">
    <source>
        <dbReference type="ARBA" id="ARBA00005072"/>
    </source>
</evidence>
<proteinExistence type="inferred from homology"/>
<comment type="function">
    <text evidence="2">Acts on leucine, isoleucine and valine.</text>
</comment>
<dbReference type="EC" id="2.6.1.42" evidence="7"/>
<evidence type="ECO:0000256" key="11">
    <source>
        <dbReference type="ARBA" id="ARBA00035676"/>
    </source>
</evidence>
<evidence type="ECO:0000256" key="13">
    <source>
        <dbReference type="ARBA" id="ARBA00048798"/>
    </source>
</evidence>
<comment type="caution">
    <text evidence="21">The sequence shown here is derived from an EMBL/GenBank/DDBJ whole genome shotgun (WGS) entry which is preliminary data.</text>
</comment>
<dbReference type="SUPFAM" id="SSF56752">
    <property type="entry name" value="D-aminoacid aminotransferase-like PLP-dependent enzymes"/>
    <property type="match status" value="1"/>
</dbReference>
<dbReference type="CDD" id="cd01558">
    <property type="entry name" value="D-AAT_like"/>
    <property type="match status" value="1"/>
</dbReference>
<accession>A0A3N1Y791</accession>
<organism evidence="21 22">
    <name type="scientific">Inmirania thermothiophila</name>
    <dbReference type="NCBI Taxonomy" id="1750597"/>
    <lineage>
        <taxon>Bacteria</taxon>
        <taxon>Pseudomonadati</taxon>
        <taxon>Pseudomonadota</taxon>
        <taxon>Gammaproteobacteria</taxon>
        <taxon>Chromatiales</taxon>
        <taxon>Ectothiorhodospiraceae</taxon>
        <taxon>Inmirania</taxon>
    </lineage>
</organism>
<evidence type="ECO:0000256" key="3">
    <source>
        <dbReference type="ARBA" id="ARBA00004824"/>
    </source>
</evidence>
<evidence type="ECO:0000256" key="19">
    <source>
        <dbReference type="RuleBase" id="RU004106"/>
    </source>
</evidence>
<dbReference type="Gene3D" id="3.30.470.10">
    <property type="match status" value="1"/>
</dbReference>
<dbReference type="GO" id="GO:0008696">
    <property type="term" value="F:4-amino-4-deoxychorismate lyase activity"/>
    <property type="evidence" value="ECO:0007669"/>
    <property type="project" value="UniProtKB-EC"/>
</dbReference>
<keyword evidence="8 20" id="KW-0663">Pyridoxal phosphate</keyword>
<dbReference type="AlphaFoldDB" id="A0A3N1Y791"/>
<evidence type="ECO:0000256" key="17">
    <source>
        <dbReference type="ARBA" id="ARBA00069174"/>
    </source>
</evidence>
<dbReference type="GO" id="GO:0004084">
    <property type="term" value="F:branched-chain-amino-acid transaminase activity"/>
    <property type="evidence" value="ECO:0007669"/>
    <property type="project" value="UniProtKB-EC"/>
</dbReference>
<protein>
    <recommendedName>
        <fullName evidence="17">Aminodeoxychorismate lyase</fullName>
        <ecNumber evidence="7">2.6.1.42</ecNumber>
        <ecNumber evidence="11">4.1.3.38</ecNumber>
    </recommendedName>
    <alternativeName>
        <fullName evidence="18">4-amino-4-deoxychorismate lyase</fullName>
    </alternativeName>
</protein>
<evidence type="ECO:0000256" key="7">
    <source>
        <dbReference type="ARBA" id="ARBA00013053"/>
    </source>
</evidence>
<keyword evidence="9" id="KW-0289">Folate biosynthesis</keyword>
<dbReference type="GO" id="GO:0008652">
    <property type="term" value="P:amino acid biosynthetic process"/>
    <property type="evidence" value="ECO:0007669"/>
    <property type="project" value="UniProtKB-ARBA"/>
</dbReference>
<evidence type="ECO:0000313" key="21">
    <source>
        <dbReference type="EMBL" id="ROR34683.1"/>
    </source>
</evidence>
<evidence type="ECO:0000256" key="14">
    <source>
        <dbReference type="ARBA" id="ARBA00049229"/>
    </source>
</evidence>
<evidence type="ECO:0000256" key="15">
    <source>
        <dbReference type="ARBA" id="ARBA00049529"/>
    </source>
</evidence>
<dbReference type="Pfam" id="PF01063">
    <property type="entry name" value="Aminotran_4"/>
    <property type="match status" value="1"/>
</dbReference>
<gene>
    <name evidence="21" type="ORF">EDC57_0584</name>
</gene>
<comment type="similarity">
    <text evidence="6 19">Belongs to the class-IV pyridoxal-phosphate-dependent aminotransferase family.</text>
</comment>
<dbReference type="InterPro" id="IPR001544">
    <property type="entry name" value="Aminotrans_IV"/>
</dbReference>
<evidence type="ECO:0000313" key="22">
    <source>
        <dbReference type="Proteomes" id="UP000276634"/>
    </source>
</evidence>
<comment type="catalytic activity">
    <reaction evidence="15">
        <text>4-amino-4-deoxychorismate = 4-aminobenzoate + pyruvate + H(+)</text>
        <dbReference type="Rhea" id="RHEA:16201"/>
        <dbReference type="ChEBI" id="CHEBI:15361"/>
        <dbReference type="ChEBI" id="CHEBI:15378"/>
        <dbReference type="ChEBI" id="CHEBI:17836"/>
        <dbReference type="ChEBI" id="CHEBI:58406"/>
        <dbReference type="EC" id="4.1.3.38"/>
    </reaction>
</comment>
<evidence type="ECO:0000256" key="2">
    <source>
        <dbReference type="ARBA" id="ARBA00003109"/>
    </source>
</evidence>
<dbReference type="Proteomes" id="UP000276634">
    <property type="component" value="Unassembled WGS sequence"/>
</dbReference>
<dbReference type="FunFam" id="3.20.10.10:FF:000002">
    <property type="entry name" value="D-alanine aminotransferase"/>
    <property type="match status" value="1"/>
</dbReference>
<dbReference type="InterPro" id="IPR018300">
    <property type="entry name" value="Aminotrans_IV_CS"/>
</dbReference>
<dbReference type="InterPro" id="IPR043132">
    <property type="entry name" value="BCAT-like_C"/>
</dbReference>
<dbReference type="InterPro" id="IPR050571">
    <property type="entry name" value="Class-IV_PLP-Dep_Aminotrnsfr"/>
</dbReference>
<dbReference type="EC" id="4.1.3.38" evidence="11"/>
<evidence type="ECO:0000256" key="9">
    <source>
        <dbReference type="ARBA" id="ARBA00022909"/>
    </source>
</evidence>
<comment type="function">
    <text evidence="16">Involved in the biosynthesis of p-aminobenzoate (PABA), a precursor of tetrahydrofolate. Converts 4-amino-4-deoxychorismate into 4-aminobenzoate (PABA) and pyruvate.</text>
</comment>
<comment type="catalytic activity">
    <reaction evidence="14">
        <text>L-leucine + 2-oxoglutarate = 4-methyl-2-oxopentanoate + L-glutamate</text>
        <dbReference type="Rhea" id="RHEA:18321"/>
        <dbReference type="ChEBI" id="CHEBI:16810"/>
        <dbReference type="ChEBI" id="CHEBI:17865"/>
        <dbReference type="ChEBI" id="CHEBI:29985"/>
        <dbReference type="ChEBI" id="CHEBI:57427"/>
        <dbReference type="EC" id="2.6.1.42"/>
    </reaction>
</comment>
<evidence type="ECO:0000256" key="12">
    <source>
        <dbReference type="ARBA" id="ARBA00048212"/>
    </source>
</evidence>
<comment type="pathway">
    <text evidence="3">Amino-acid biosynthesis; L-isoleucine biosynthesis; L-isoleucine from 2-oxobutanoate: step 4/4.</text>
</comment>
<evidence type="ECO:0000256" key="8">
    <source>
        <dbReference type="ARBA" id="ARBA00022898"/>
    </source>
</evidence>
<evidence type="ECO:0000256" key="1">
    <source>
        <dbReference type="ARBA" id="ARBA00001933"/>
    </source>
</evidence>
<comment type="catalytic activity">
    <reaction evidence="13">
        <text>L-isoleucine + 2-oxoglutarate = (S)-3-methyl-2-oxopentanoate + L-glutamate</text>
        <dbReference type="Rhea" id="RHEA:24801"/>
        <dbReference type="ChEBI" id="CHEBI:16810"/>
        <dbReference type="ChEBI" id="CHEBI:29985"/>
        <dbReference type="ChEBI" id="CHEBI:35146"/>
        <dbReference type="ChEBI" id="CHEBI:58045"/>
        <dbReference type="EC" id="2.6.1.42"/>
    </reaction>
</comment>